<dbReference type="RefSeq" id="WP_133556389.1">
    <property type="nucleotide sequence ID" value="NZ_SNWM01000003.1"/>
</dbReference>
<evidence type="ECO:0000256" key="3">
    <source>
        <dbReference type="ARBA" id="ARBA00022692"/>
    </source>
</evidence>
<dbReference type="PANTHER" id="PTHR43731:SF14">
    <property type="entry name" value="PRESENILIN-ASSOCIATED RHOMBOID-LIKE PROTEIN, MITOCHONDRIAL"/>
    <property type="match status" value="1"/>
</dbReference>
<protein>
    <submittedName>
        <fullName evidence="10">Membrane associated rhomboid family serine protease</fullName>
    </submittedName>
</protein>
<evidence type="ECO:0000256" key="1">
    <source>
        <dbReference type="ARBA" id="ARBA00004141"/>
    </source>
</evidence>
<accession>A0A4R6IIA4</accession>
<dbReference type="Pfam" id="PF20216">
    <property type="entry name" value="DUF6576"/>
    <property type="match status" value="1"/>
</dbReference>
<feature type="domain" description="DUF6576" evidence="9">
    <location>
        <begin position="254"/>
        <end position="285"/>
    </location>
</feature>
<comment type="subcellular location">
    <subcellularLocation>
        <location evidence="1">Membrane</location>
        <topology evidence="1">Multi-pass membrane protein</topology>
    </subcellularLocation>
</comment>
<keyword evidence="3 7" id="KW-0812">Transmembrane</keyword>
<dbReference type="SUPFAM" id="SSF144091">
    <property type="entry name" value="Rhomboid-like"/>
    <property type="match status" value="1"/>
</dbReference>
<keyword evidence="5 7" id="KW-1133">Transmembrane helix</keyword>
<dbReference type="GO" id="GO:0004252">
    <property type="term" value="F:serine-type endopeptidase activity"/>
    <property type="evidence" value="ECO:0007669"/>
    <property type="project" value="InterPro"/>
</dbReference>
<evidence type="ECO:0000256" key="7">
    <source>
        <dbReference type="SAM" id="Phobius"/>
    </source>
</evidence>
<dbReference type="PANTHER" id="PTHR43731">
    <property type="entry name" value="RHOMBOID PROTEASE"/>
    <property type="match status" value="1"/>
</dbReference>
<dbReference type="InterPro" id="IPR022764">
    <property type="entry name" value="Peptidase_S54_rhomboid_dom"/>
</dbReference>
<dbReference type="GO" id="GO:0006508">
    <property type="term" value="P:proteolysis"/>
    <property type="evidence" value="ECO:0007669"/>
    <property type="project" value="UniProtKB-KW"/>
</dbReference>
<feature type="transmembrane region" description="Helical" evidence="7">
    <location>
        <begin position="145"/>
        <end position="166"/>
    </location>
</feature>
<sequence length="287" mass="31868">MNSNLYEDLKFKVFRSGNPVFFYIGINAIVFIVTALIGVGLYLSGNGAGGVSDLVREYLGFPASLAKLPYRFYTIITYQFLHDGFFHFFFNMIWLYWMGNIFNDFTKTRQFHFVYLGSGILGAVFFIAAYHTFPVFAPAIESANVIGSSAAVMGIVVATATLVPDFSIRMLFLGDVKLKYLAVAYILLSVIGIASTNAGGNIAHIGGALFGFLYIKTLKNGADWSDIFKKKTKLKVVKNETFKRPASKAPSIVNQQEIDAILDKISKSGYDKLSREEKETLFKASNH</sequence>
<dbReference type="InterPro" id="IPR050925">
    <property type="entry name" value="Rhomboid_protease_S54"/>
</dbReference>
<feature type="transmembrane region" description="Helical" evidence="7">
    <location>
        <begin position="20"/>
        <end position="43"/>
    </location>
</feature>
<dbReference type="OrthoDB" id="680602at2"/>
<gene>
    <name evidence="10" type="ORF">CLV32_2799</name>
</gene>
<comment type="caution">
    <text evidence="10">The sequence shown here is derived from an EMBL/GenBank/DDBJ whole genome shotgun (WGS) entry which is preliminary data.</text>
</comment>
<evidence type="ECO:0000313" key="10">
    <source>
        <dbReference type="EMBL" id="TDO21692.1"/>
    </source>
</evidence>
<keyword evidence="11" id="KW-1185">Reference proteome</keyword>
<feature type="transmembrane region" description="Helical" evidence="7">
    <location>
        <begin position="178"/>
        <end position="196"/>
    </location>
</feature>
<comment type="similarity">
    <text evidence="2">Belongs to the peptidase S54 family.</text>
</comment>
<feature type="domain" description="Peptidase S54 rhomboid" evidence="8">
    <location>
        <begin position="71"/>
        <end position="217"/>
    </location>
</feature>
<evidence type="ECO:0000256" key="2">
    <source>
        <dbReference type="ARBA" id="ARBA00009045"/>
    </source>
</evidence>
<evidence type="ECO:0000256" key="6">
    <source>
        <dbReference type="ARBA" id="ARBA00023136"/>
    </source>
</evidence>
<feature type="transmembrane region" description="Helical" evidence="7">
    <location>
        <begin position="114"/>
        <end position="133"/>
    </location>
</feature>
<dbReference type="InterPro" id="IPR046483">
    <property type="entry name" value="DUF6576"/>
</dbReference>
<keyword evidence="6 7" id="KW-0472">Membrane</keyword>
<reference evidence="10 11" key="1">
    <citation type="submission" date="2019-03" db="EMBL/GenBank/DDBJ databases">
        <title>Genomic Encyclopedia of Archaeal and Bacterial Type Strains, Phase II (KMG-II): from individual species to whole genera.</title>
        <authorList>
            <person name="Goeker M."/>
        </authorList>
    </citation>
    <scope>NUCLEOTIDE SEQUENCE [LARGE SCALE GENOMIC DNA]</scope>
    <source>
        <strain evidence="10 11">DSM 19034</strain>
    </source>
</reference>
<organism evidence="10 11">
    <name type="scientific">Pedobacter duraquae</name>
    <dbReference type="NCBI Taxonomy" id="425511"/>
    <lineage>
        <taxon>Bacteria</taxon>
        <taxon>Pseudomonadati</taxon>
        <taxon>Bacteroidota</taxon>
        <taxon>Sphingobacteriia</taxon>
        <taxon>Sphingobacteriales</taxon>
        <taxon>Sphingobacteriaceae</taxon>
        <taxon>Pedobacter</taxon>
    </lineage>
</organism>
<dbReference type="Gene3D" id="1.20.1540.10">
    <property type="entry name" value="Rhomboid-like"/>
    <property type="match status" value="1"/>
</dbReference>
<dbReference type="Proteomes" id="UP000295499">
    <property type="component" value="Unassembled WGS sequence"/>
</dbReference>
<evidence type="ECO:0000313" key="11">
    <source>
        <dbReference type="Proteomes" id="UP000295499"/>
    </source>
</evidence>
<keyword evidence="4" id="KW-0378">Hydrolase</keyword>
<dbReference type="Pfam" id="PF01694">
    <property type="entry name" value="Rhomboid"/>
    <property type="match status" value="1"/>
</dbReference>
<dbReference type="EMBL" id="SNWM01000003">
    <property type="protein sequence ID" value="TDO21692.1"/>
    <property type="molecule type" value="Genomic_DNA"/>
</dbReference>
<evidence type="ECO:0000259" key="8">
    <source>
        <dbReference type="Pfam" id="PF01694"/>
    </source>
</evidence>
<keyword evidence="10" id="KW-0645">Protease</keyword>
<dbReference type="GO" id="GO:0016020">
    <property type="term" value="C:membrane"/>
    <property type="evidence" value="ECO:0007669"/>
    <property type="project" value="UniProtKB-SubCell"/>
</dbReference>
<evidence type="ECO:0000256" key="5">
    <source>
        <dbReference type="ARBA" id="ARBA00022989"/>
    </source>
</evidence>
<evidence type="ECO:0000259" key="9">
    <source>
        <dbReference type="Pfam" id="PF20216"/>
    </source>
</evidence>
<dbReference type="InterPro" id="IPR035952">
    <property type="entry name" value="Rhomboid-like_sf"/>
</dbReference>
<dbReference type="AlphaFoldDB" id="A0A4R6IIA4"/>
<name>A0A4R6IIA4_9SPHI</name>
<evidence type="ECO:0000256" key="4">
    <source>
        <dbReference type="ARBA" id="ARBA00022801"/>
    </source>
</evidence>
<proteinExistence type="inferred from homology"/>
<feature type="transmembrane region" description="Helical" evidence="7">
    <location>
        <begin position="84"/>
        <end position="102"/>
    </location>
</feature>